<feature type="domain" description="IrrE N-terminal-like" evidence="1">
    <location>
        <begin position="29"/>
        <end position="138"/>
    </location>
</feature>
<dbReference type="EMBL" id="JAUCBG010000012">
    <property type="protein sequence ID" value="MDM7454603.1"/>
    <property type="molecule type" value="Genomic_DNA"/>
</dbReference>
<proteinExistence type="predicted"/>
<dbReference type="InterPro" id="IPR010359">
    <property type="entry name" value="IrrE_HExxH"/>
</dbReference>
<gene>
    <name evidence="2" type="ORF">QUF16_09580</name>
</gene>
<evidence type="ECO:0000313" key="3">
    <source>
        <dbReference type="Proteomes" id="UP001231451"/>
    </source>
</evidence>
<evidence type="ECO:0000313" key="2">
    <source>
        <dbReference type="EMBL" id="MDM7454603.1"/>
    </source>
</evidence>
<sequence length="146" mass="16690">MGYSESEALAAADHMSNRYGTSDPFKLAKRDGVSIHRRDLGNNILGYSMQISRMPMIVLSLSLNDCQATVVCAHELGHCKMHRGLDTNFFSRVGAEPMVGDNEYQANCFMFELVFGDQEVSPMNYNAVLDQYELPHWMWRYFEVIH</sequence>
<dbReference type="Pfam" id="PF06114">
    <property type="entry name" value="Peptidase_M78"/>
    <property type="match status" value="1"/>
</dbReference>
<comment type="caution">
    <text evidence="2">The sequence shown here is derived from an EMBL/GenBank/DDBJ whole genome shotgun (WGS) entry which is preliminary data.</text>
</comment>
<dbReference type="RefSeq" id="WP_183408969.1">
    <property type="nucleotide sequence ID" value="NZ_CP136121.1"/>
</dbReference>
<reference evidence="2" key="1">
    <citation type="submission" date="2023-06" db="EMBL/GenBank/DDBJ databases">
        <title>Draft Genome Sequences of lactic acid bacteria strains isolated from fermented milk products.</title>
        <authorList>
            <person name="Elcheninov A.G."/>
            <person name="Klyukina A."/>
            <person name="Zayulina K.S."/>
            <person name="Gavirova L.A."/>
            <person name="Shcherbakova P.A."/>
            <person name="Shestakov A.I."/>
            <person name="Kublanov I.V."/>
            <person name="Kochetkova T.V."/>
        </authorList>
    </citation>
    <scope>NUCLEOTIDE SEQUENCE</scope>
    <source>
        <strain evidence="2">TOM.1374</strain>
    </source>
</reference>
<evidence type="ECO:0000259" key="1">
    <source>
        <dbReference type="Pfam" id="PF06114"/>
    </source>
</evidence>
<name>A0AAP4N4R2_LACPA</name>
<protein>
    <submittedName>
        <fullName evidence="2">ImmA/IrrE family metallo-endopeptidase</fullName>
    </submittedName>
</protein>
<dbReference type="Proteomes" id="UP001231451">
    <property type="component" value="Unassembled WGS sequence"/>
</dbReference>
<organism evidence="2 3">
    <name type="scientific">Lacticaseibacillus paracasei</name>
    <name type="common">Lactobacillus paracasei</name>
    <dbReference type="NCBI Taxonomy" id="1597"/>
    <lineage>
        <taxon>Bacteria</taxon>
        <taxon>Bacillati</taxon>
        <taxon>Bacillota</taxon>
        <taxon>Bacilli</taxon>
        <taxon>Lactobacillales</taxon>
        <taxon>Lactobacillaceae</taxon>
        <taxon>Lacticaseibacillus</taxon>
    </lineage>
</organism>
<dbReference type="Gene3D" id="1.10.10.2910">
    <property type="match status" value="1"/>
</dbReference>
<dbReference type="AlphaFoldDB" id="A0AAP4N4R2"/>
<accession>A0AAP4N4R2</accession>